<evidence type="ECO:0000313" key="2">
    <source>
        <dbReference type="Proteomes" id="UP000231436"/>
    </source>
</evidence>
<evidence type="ECO:0008006" key="3">
    <source>
        <dbReference type="Google" id="ProtNLM"/>
    </source>
</evidence>
<dbReference type="AlphaFoldDB" id="A0A2M8LHZ9"/>
<protein>
    <recommendedName>
        <fullName evidence="3">Type 4 fimbrial biogenesis protein PilX N-terminal domain-containing protein</fullName>
    </recommendedName>
</protein>
<sequence length="127" mass="13383">MNVREHEQGAVLLFTVLVVGLSAVAMMSALATAGFNSFIDSDQQVSAVSIRAHLFGCMDELLIQLNLDPDYSPTAVSTVDAVCTVSVVNEGGDARSADLTLSEGNVTRSAHIEMIVNGVQLLSVSEE</sequence>
<dbReference type="EMBL" id="PFEU01000007">
    <property type="protein sequence ID" value="PJE77054.1"/>
    <property type="molecule type" value="Genomic_DNA"/>
</dbReference>
<reference evidence="2" key="1">
    <citation type="submission" date="2017-09" db="EMBL/GenBank/DDBJ databases">
        <title>Depth-based differentiation of microbial function through sediment-hosted aquifers and enrichment of novel symbionts in the deep terrestrial subsurface.</title>
        <authorList>
            <person name="Probst A.J."/>
            <person name="Ladd B."/>
            <person name="Jarett J.K."/>
            <person name="Geller-Mcgrath D.E."/>
            <person name="Sieber C.M.K."/>
            <person name="Emerson J.B."/>
            <person name="Anantharaman K."/>
            <person name="Thomas B.C."/>
            <person name="Malmstrom R."/>
            <person name="Stieglmeier M."/>
            <person name="Klingl A."/>
            <person name="Woyke T."/>
            <person name="Ryan C.M."/>
            <person name="Banfield J.F."/>
        </authorList>
    </citation>
    <scope>NUCLEOTIDE SEQUENCE [LARGE SCALE GENOMIC DNA]</scope>
</reference>
<proteinExistence type="predicted"/>
<organism evidence="1 2">
    <name type="scientific">Candidatus Uhrbacteria bacterium CG10_big_fil_rev_8_21_14_0_10_48_16</name>
    <dbReference type="NCBI Taxonomy" id="1975038"/>
    <lineage>
        <taxon>Bacteria</taxon>
        <taxon>Candidatus Uhriibacteriota</taxon>
    </lineage>
</organism>
<accession>A0A2M8LHZ9</accession>
<name>A0A2M8LHZ9_9BACT</name>
<comment type="caution">
    <text evidence="1">The sequence shown here is derived from an EMBL/GenBank/DDBJ whole genome shotgun (WGS) entry which is preliminary data.</text>
</comment>
<dbReference type="Proteomes" id="UP000231436">
    <property type="component" value="Unassembled WGS sequence"/>
</dbReference>
<evidence type="ECO:0000313" key="1">
    <source>
        <dbReference type="EMBL" id="PJE77054.1"/>
    </source>
</evidence>
<gene>
    <name evidence="1" type="ORF">COV05_01395</name>
</gene>